<dbReference type="InterPro" id="IPR011009">
    <property type="entry name" value="Kinase-like_dom_sf"/>
</dbReference>
<accession>A0A8C6QTR9</accession>
<dbReference type="PROSITE" id="PS00107">
    <property type="entry name" value="PROTEIN_KINASE_ATP"/>
    <property type="match status" value="1"/>
</dbReference>
<feature type="compositionally biased region" description="Low complexity" evidence="2">
    <location>
        <begin position="26"/>
        <end position="41"/>
    </location>
</feature>
<reference evidence="3" key="2">
    <citation type="submission" date="2025-09" db="UniProtKB">
        <authorList>
            <consortium name="Ensembl"/>
        </authorList>
    </citation>
    <scope>IDENTIFICATION</scope>
</reference>
<gene>
    <name evidence="3" type="primary">Irak1</name>
</gene>
<name>A0A8C6QTR9_NANGA</name>
<dbReference type="SUPFAM" id="SSF56112">
    <property type="entry name" value="Protein kinase-like (PK-like)"/>
    <property type="match status" value="1"/>
</dbReference>
<proteinExistence type="predicted"/>
<evidence type="ECO:0000256" key="2">
    <source>
        <dbReference type="SAM" id="MobiDB-lite"/>
    </source>
</evidence>
<feature type="region of interest" description="Disordered" evidence="2">
    <location>
        <begin position="1"/>
        <end position="49"/>
    </location>
</feature>
<organism evidence="3 4">
    <name type="scientific">Nannospalax galili</name>
    <name type="common">Northern Israeli blind subterranean mole rat</name>
    <name type="synonym">Spalax galili</name>
    <dbReference type="NCBI Taxonomy" id="1026970"/>
    <lineage>
        <taxon>Eukaryota</taxon>
        <taxon>Metazoa</taxon>
        <taxon>Chordata</taxon>
        <taxon>Craniata</taxon>
        <taxon>Vertebrata</taxon>
        <taxon>Euteleostomi</taxon>
        <taxon>Mammalia</taxon>
        <taxon>Eutheria</taxon>
        <taxon>Euarchontoglires</taxon>
        <taxon>Glires</taxon>
        <taxon>Rodentia</taxon>
        <taxon>Myomorpha</taxon>
        <taxon>Muroidea</taxon>
        <taxon>Spalacidae</taxon>
        <taxon>Spalacinae</taxon>
        <taxon>Nannospalax</taxon>
    </lineage>
</organism>
<dbReference type="AlphaFoldDB" id="A0A8C6QTR9"/>
<protein>
    <submittedName>
        <fullName evidence="3">Interleukin-1 receptor-associated kinase 1</fullName>
    </submittedName>
</protein>
<reference evidence="3" key="1">
    <citation type="submission" date="2025-08" db="UniProtKB">
        <authorList>
            <consortium name="Ensembl"/>
        </authorList>
    </citation>
    <scope>IDENTIFICATION</scope>
</reference>
<evidence type="ECO:0000313" key="3">
    <source>
        <dbReference type="Ensembl" id="ENSNGAP00000008886.1"/>
    </source>
</evidence>
<evidence type="ECO:0000313" key="4">
    <source>
        <dbReference type="Proteomes" id="UP000694381"/>
    </source>
</evidence>
<feature type="binding site" evidence="1">
    <location>
        <position position="91"/>
    </location>
    <ligand>
        <name>ATP</name>
        <dbReference type="ChEBI" id="CHEBI:30616"/>
    </ligand>
</feature>
<dbReference type="InterPro" id="IPR017441">
    <property type="entry name" value="Protein_kinase_ATP_BS"/>
</dbReference>
<sequence length="143" mass="15275">GSQTHSETQLPRVPSPASFGPPLPSSAPSSTKSSPETPVSSLERAHPSPFCWPFCEISQGTCNFSEEQRIGEGGFGCVYRAVMRNTTYAVKRLKEVAIPSFKGPKPSIVLGLETAGKPGSCCLLSLPLPPPYLGLQEADLEWT</sequence>
<dbReference type="Gene3D" id="3.30.200.20">
    <property type="entry name" value="Phosphorylase Kinase, domain 1"/>
    <property type="match status" value="1"/>
</dbReference>
<keyword evidence="4" id="KW-1185">Reference proteome</keyword>
<dbReference type="GeneTree" id="ENSGT00940000160502"/>
<evidence type="ECO:0000256" key="1">
    <source>
        <dbReference type="PROSITE-ProRule" id="PRU10141"/>
    </source>
</evidence>
<dbReference type="GO" id="GO:0005524">
    <property type="term" value="F:ATP binding"/>
    <property type="evidence" value="ECO:0007669"/>
    <property type="project" value="UniProtKB-UniRule"/>
</dbReference>
<keyword evidence="1" id="KW-0067">ATP-binding</keyword>
<dbReference type="Ensembl" id="ENSNGAT00000014394.1">
    <property type="protein sequence ID" value="ENSNGAP00000008886.1"/>
    <property type="gene ID" value="ENSNGAG00000011647.1"/>
</dbReference>
<dbReference type="Proteomes" id="UP000694381">
    <property type="component" value="Unassembled WGS sequence"/>
</dbReference>
<keyword evidence="1" id="KW-0547">Nucleotide-binding</keyword>